<accession>A0ABY5P699</accession>
<dbReference type="Pfam" id="PF00903">
    <property type="entry name" value="Glyoxalase"/>
    <property type="match status" value="1"/>
</dbReference>
<feature type="domain" description="VOC" evidence="1">
    <location>
        <begin position="154"/>
        <end position="270"/>
    </location>
</feature>
<keyword evidence="3" id="KW-1185">Reference proteome</keyword>
<dbReference type="InterPro" id="IPR004360">
    <property type="entry name" value="Glyas_Fos-R_dOase_dom"/>
</dbReference>
<proteinExistence type="predicted"/>
<name>A0ABY5P699_9LACT</name>
<feature type="domain" description="VOC" evidence="1">
    <location>
        <begin position="4"/>
        <end position="129"/>
    </location>
</feature>
<dbReference type="PANTHER" id="PTHR36110:SF4">
    <property type="entry name" value="RING-CLEAVING DIOXYGENASE MHQA-RELATED"/>
    <property type="match status" value="1"/>
</dbReference>
<dbReference type="Gene3D" id="3.10.180.10">
    <property type="entry name" value="2,3-Dihydroxybiphenyl 1,2-Dioxygenase, domain 1"/>
    <property type="match status" value="2"/>
</dbReference>
<dbReference type="InterPro" id="IPR052537">
    <property type="entry name" value="Extradiol_RC_dioxygenase"/>
</dbReference>
<sequence length="320" mass="36475">MISQHHHISMFSHNLKDTDYFYTHILGMRRVKISVNQNLPTMYHVFYGDRLGSSGNDLTFFDYSKAEAKRPGTNAHTSVGLLVANKDALDYWSQRLDAYNVLNEKEDYFGEETLKVIDPSGVILRLFINADGYLYQDWEPWDQNDINPAFLIQGMGPVEITVRDKEALIQTLTSLFDYKVVTNTDIFARLRPKMDSIFGEINIIEKAGRIEKAGYGTIHHLAIYLEADSLAKIEIDLKAAGFKPSVYDRYYFSSLYFRDHNGVMFEVVAKNEAGFLTDTEEALLGKQLDLPPFLEGKRQEIEDALAPIQSWVSDDVTASD</sequence>
<dbReference type="Proteomes" id="UP001315967">
    <property type="component" value="Chromosome"/>
</dbReference>
<dbReference type="InterPro" id="IPR037523">
    <property type="entry name" value="VOC_core"/>
</dbReference>
<reference evidence="2 3" key="1">
    <citation type="submission" date="2022-08" db="EMBL/GenBank/DDBJ databases">
        <title>Aerococcaceae sp. nov isolated from spoiled eye mask.</title>
        <authorList>
            <person name="Zhou G."/>
            <person name="Xie X.-B."/>
            <person name="Shi Q.-S."/>
            <person name="Wang Y.-S."/>
            <person name="Wen X."/>
            <person name="Peng H."/>
            <person name="Yang X.-J."/>
            <person name="Tao H.-B."/>
            <person name="Huang X.-M."/>
        </authorList>
    </citation>
    <scope>NUCLEOTIDE SEQUENCE [LARGE SCALE GENOMIC DNA]</scope>
    <source>
        <strain evidence="3">DM20194951</strain>
    </source>
</reference>
<protein>
    <submittedName>
        <fullName evidence="2">VOC family protein</fullName>
    </submittedName>
</protein>
<dbReference type="SUPFAM" id="SSF54593">
    <property type="entry name" value="Glyoxalase/Bleomycin resistance protein/Dihydroxybiphenyl dioxygenase"/>
    <property type="match status" value="1"/>
</dbReference>
<dbReference type="EMBL" id="CP102453">
    <property type="protein sequence ID" value="UUX34135.1"/>
    <property type="molecule type" value="Genomic_DNA"/>
</dbReference>
<organism evidence="2 3">
    <name type="scientific">Fundicoccus culcitae</name>
    <dbReference type="NCBI Taxonomy" id="2969821"/>
    <lineage>
        <taxon>Bacteria</taxon>
        <taxon>Bacillati</taxon>
        <taxon>Bacillota</taxon>
        <taxon>Bacilli</taxon>
        <taxon>Lactobacillales</taxon>
        <taxon>Aerococcaceae</taxon>
        <taxon>Fundicoccus</taxon>
    </lineage>
</organism>
<evidence type="ECO:0000313" key="3">
    <source>
        <dbReference type="Proteomes" id="UP001315967"/>
    </source>
</evidence>
<dbReference type="PANTHER" id="PTHR36110">
    <property type="entry name" value="RING-CLEAVING DIOXYGENASE MHQE-RELATED"/>
    <property type="match status" value="1"/>
</dbReference>
<gene>
    <name evidence="2" type="ORF">NRE15_00245</name>
</gene>
<dbReference type="InterPro" id="IPR029068">
    <property type="entry name" value="Glyas_Bleomycin-R_OHBP_Dase"/>
</dbReference>
<dbReference type="RefSeq" id="WP_313793638.1">
    <property type="nucleotide sequence ID" value="NZ_CP102453.1"/>
</dbReference>
<evidence type="ECO:0000259" key="1">
    <source>
        <dbReference type="PROSITE" id="PS51819"/>
    </source>
</evidence>
<dbReference type="PROSITE" id="PS51819">
    <property type="entry name" value="VOC"/>
    <property type="match status" value="2"/>
</dbReference>
<evidence type="ECO:0000313" key="2">
    <source>
        <dbReference type="EMBL" id="UUX34135.1"/>
    </source>
</evidence>